<evidence type="ECO:0000313" key="1">
    <source>
        <dbReference type="EMBL" id="CAF1687986.1"/>
    </source>
</evidence>
<dbReference type="InterPro" id="IPR017853">
    <property type="entry name" value="GH"/>
</dbReference>
<reference evidence="1" key="1">
    <citation type="submission" date="2021-02" db="EMBL/GenBank/DDBJ databases">
        <authorList>
            <person name="Nowell W R."/>
        </authorList>
    </citation>
    <scope>NUCLEOTIDE SEQUENCE</scope>
</reference>
<dbReference type="EMBL" id="CAJNOQ010073344">
    <property type="protein sequence ID" value="CAF1687986.1"/>
    <property type="molecule type" value="Genomic_DNA"/>
</dbReference>
<comment type="caution">
    <text evidence="1">The sequence shown here is derived from an EMBL/GenBank/DDBJ whole genome shotgun (WGS) entry which is preliminary data.</text>
</comment>
<dbReference type="Proteomes" id="UP000681722">
    <property type="component" value="Unassembled WGS sequence"/>
</dbReference>
<sequence>PRHDKLIVYQILVRLFGNRNLTNIVHGTIEQNGVGKMNDINDACLNELKRFGYTYIWYCGLLEHATLTDYTAYGIRKDNPYIVK</sequence>
<gene>
    <name evidence="1" type="ORF">GPM918_LOCUS46783</name>
    <name evidence="2" type="ORF">SRO942_LOCUS26776</name>
</gene>
<dbReference type="EMBL" id="CAJOBC010018661">
    <property type="protein sequence ID" value="CAF4038257.1"/>
    <property type="molecule type" value="Genomic_DNA"/>
</dbReference>
<keyword evidence="3" id="KW-1185">Reference proteome</keyword>
<feature type="non-terminal residue" evidence="1">
    <location>
        <position position="1"/>
    </location>
</feature>
<evidence type="ECO:0000313" key="2">
    <source>
        <dbReference type="EMBL" id="CAF4038257.1"/>
    </source>
</evidence>
<dbReference type="AlphaFoldDB" id="A0A816HFS9"/>
<organism evidence="1 3">
    <name type="scientific">Didymodactylos carnosus</name>
    <dbReference type="NCBI Taxonomy" id="1234261"/>
    <lineage>
        <taxon>Eukaryota</taxon>
        <taxon>Metazoa</taxon>
        <taxon>Spiralia</taxon>
        <taxon>Gnathifera</taxon>
        <taxon>Rotifera</taxon>
        <taxon>Eurotatoria</taxon>
        <taxon>Bdelloidea</taxon>
        <taxon>Philodinida</taxon>
        <taxon>Philodinidae</taxon>
        <taxon>Didymodactylos</taxon>
    </lineage>
</organism>
<proteinExistence type="predicted"/>
<evidence type="ECO:0000313" key="3">
    <source>
        <dbReference type="Proteomes" id="UP000663829"/>
    </source>
</evidence>
<protein>
    <submittedName>
        <fullName evidence="1">Uncharacterized protein</fullName>
    </submittedName>
</protein>
<accession>A0A816HFS9</accession>
<dbReference type="SUPFAM" id="SSF51445">
    <property type="entry name" value="(Trans)glycosidases"/>
    <property type="match status" value="1"/>
</dbReference>
<dbReference type="Proteomes" id="UP000663829">
    <property type="component" value="Unassembled WGS sequence"/>
</dbReference>
<name>A0A816HFS9_9BILA</name>